<keyword evidence="2" id="KW-1185">Reference proteome</keyword>
<dbReference type="RefSeq" id="WP_182707882.1">
    <property type="nucleotide sequence ID" value="NZ_JACJII010000001.1"/>
</dbReference>
<reference evidence="1 2" key="1">
    <citation type="submission" date="2020-08" db="EMBL/GenBank/DDBJ databases">
        <title>Sequencing the genomes of 1000 actinobacteria strains.</title>
        <authorList>
            <person name="Klenk H.-P."/>
        </authorList>
    </citation>
    <scope>NUCLEOTIDE SEQUENCE [LARGE SCALE GENOMIC DNA]</scope>
    <source>
        <strain evidence="1 2">DSM 45823</strain>
    </source>
</reference>
<evidence type="ECO:0000313" key="2">
    <source>
        <dbReference type="Proteomes" id="UP000539313"/>
    </source>
</evidence>
<name>A0A7W3N481_9ACTN</name>
<sequence>MTVLADRPTQATAKDPRELVPAWAWDLLVEDFRKTHHASHAYTDRAVGQFLVFLKAVGNILRAARQDPDAYARIVPTPPVDEVWHTALQRTELYLPLSLAFAGGMIHHRPVMDDDIRSGAALARTIPHLEATGLFVDAEFWNDEAASSCCPPECAGQGGLVGLQGWEGYGLTSDTPLTISF</sequence>
<accession>A0A7W3N481</accession>
<organism evidence="1 2">
    <name type="scientific">Thermomonospora cellulosilytica</name>
    <dbReference type="NCBI Taxonomy" id="1411118"/>
    <lineage>
        <taxon>Bacteria</taxon>
        <taxon>Bacillati</taxon>
        <taxon>Actinomycetota</taxon>
        <taxon>Actinomycetes</taxon>
        <taxon>Streptosporangiales</taxon>
        <taxon>Thermomonosporaceae</taxon>
        <taxon>Thermomonospora</taxon>
    </lineage>
</organism>
<dbReference type="EMBL" id="JACJII010000001">
    <property type="protein sequence ID" value="MBA9007256.1"/>
    <property type="molecule type" value="Genomic_DNA"/>
</dbReference>
<dbReference type="AlphaFoldDB" id="A0A7W3N481"/>
<evidence type="ECO:0000313" key="1">
    <source>
        <dbReference type="EMBL" id="MBA9007256.1"/>
    </source>
</evidence>
<gene>
    <name evidence="1" type="ORF">HNR21_006138</name>
</gene>
<dbReference type="Proteomes" id="UP000539313">
    <property type="component" value="Unassembled WGS sequence"/>
</dbReference>
<protein>
    <submittedName>
        <fullName evidence="1">Uncharacterized protein</fullName>
    </submittedName>
</protein>
<proteinExistence type="predicted"/>
<comment type="caution">
    <text evidence="1">The sequence shown here is derived from an EMBL/GenBank/DDBJ whole genome shotgun (WGS) entry which is preliminary data.</text>
</comment>